<dbReference type="GO" id="GO:0050568">
    <property type="term" value="F:protein-glutamine glutaminase activity"/>
    <property type="evidence" value="ECO:0007669"/>
    <property type="project" value="UniProtKB-UniRule"/>
</dbReference>
<dbReference type="GO" id="GO:0008984">
    <property type="term" value="F:protein-glutamate methylesterase activity"/>
    <property type="evidence" value="ECO:0007669"/>
    <property type="project" value="UniProtKB-UniRule"/>
</dbReference>
<keyword evidence="3 4" id="KW-0145">Chemotaxis</keyword>
<dbReference type="GO" id="GO:0005737">
    <property type="term" value="C:cytoplasm"/>
    <property type="evidence" value="ECO:0007669"/>
    <property type="project" value="UniProtKB-SubCell"/>
</dbReference>
<dbReference type="PROSITE" id="PS50110">
    <property type="entry name" value="RESPONSE_REGULATORY"/>
    <property type="match status" value="1"/>
</dbReference>
<comment type="PTM">
    <text evidence="3">Phosphorylated by CheA. Phosphorylation of the N-terminal regulatory domain activates the methylesterase activity.</text>
</comment>
<dbReference type="EC" id="3.5.1.44" evidence="3"/>
<dbReference type="SUPFAM" id="SSF52172">
    <property type="entry name" value="CheY-like"/>
    <property type="match status" value="1"/>
</dbReference>
<dbReference type="Pfam" id="PF01339">
    <property type="entry name" value="CheB_methylest"/>
    <property type="match status" value="1"/>
</dbReference>
<feature type="domain" description="CheB-type methylesterase" evidence="7">
    <location>
        <begin position="151"/>
        <end position="341"/>
    </location>
</feature>
<dbReference type="Gene3D" id="3.40.50.180">
    <property type="entry name" value="Methylesterase CheB, C-terminal domain"/>
    <property type="match status" value="1"/>
</dbReference>
<dbReference type="OrthoDB" id="1524092at2"/>
<evidence type="ECO:0000256" key="4">
    <source>
        <dbReference type="PROSITE-ProRule" id="PRU00050"/>
    </source>
</evidence>
<feature type="modified residue" description="4-aspartylphosphate" evidence="3 5">
    <location>
        <position position="56"/>
    </location>
</feature>
<evidence type="ECO:0000256" key="1">
    <source>
        <dbReference type="ARBA" id="ARBA00022801"/>
    </source>
</evidence>
<evidence type="ECO:0000313" key="8">
    <source>
        <dbReference type="EMBL" id="SMD32920.1"/>
    </source>
</evidence>
<dbReference type="CDD" id="cd17541">
    <property type="entry name" value="REC_CheB-like"/>
    <property type="match status" value="1"/>
</dbReference>
<accession>A0A1W2G8A7</accession>
<dbReference type="GO" id="GO:0000156">
    <property type="term" value="F:phosphorelay response regulator activity"/>
    <property type="evidence" value="ECO:0007669"/>
    <property type="project" value="InterPro"/>
</dbReference>
<evidence type="ECO:0000313" key="9">
    <source>
        <dbReference type="Proteomes" id="UP000192472"/>
    </source>
</evidence>
<dbReference type="SMART" id="SM00448">
    <property type="entry name" value="REC"/>
    <property type="match status" value="1"/>
</dbReference>
<dbReference type="InterPro" id="IPR000673">
    <property type="entry name" value="Sig_transdc_resp-reg_Me-estase"/>
</dbReference>
<dbReference type="RefSeq" id="WP_084371554.1">
    <property type="nucleotide sequence ID" value="NZ_FWYF01000001.1"/>
</dbReference>
<feature type="active site" evidence="3 4">
    <location>
        <position position="286"/>
    </location>
</feature>
<dbReference type="AlphaFoldDB" id="A0A1W2G8A7"/>
<evidence type="ECO:0000259" key="6">
    <source>
        <dbReference type="PROSITE" id="PS50110"/>
    </source>
</evidence>
<dbReference type="HAMAP" id="MF_00099">
    <property type="entry name" value="CheB_chemtxs"/>
    <property type="match status" value="1"/>
</dbReference>
<dbReference type="SUPFAM" id="SSF52738">
    <property type="entry name" value="Methylesterase CheB, C-terminal domain"/>
    <property type="match status" value="1"/>
</dbReference>
<evidence type="ECO:0000256" key="3">
    <source>
        <dbReference type="HAMAP-Rule" id="MF_00099"/>
    </source>
</evidence>
<dbReference type="STRING" id="692418.SAMN04488029_1280"/>
<keyword evidence="3" id="KW-0963">Cytoplasm</keyword>
<comment type="catalytic activity">
    <reaction evidence="2 3">
        <text>[protein]-L-glutamate 5-O-methyl ester + H2O = L-glutamyl-[protein] + methanol + H(+)</text>
        <dbReference type="Rhea" id="RHEA:23236"/>
        <dbReference type="Rhea" id="RHEA-COMP:10208"/>
        <dbReference type="Rhea" id="RHEA-COMP:10311"/>
        <dbReference type="ChEBI" id="CHEBI:15377"/>
        <dbReference type="ChEBI" id="CHEBI:15378"/>
        <dbReference type="ChEBI" id="CHEBI:17790"/>
        <dbReference type="ChEBI" id="CHEBI:29973"/>
        <dbReference type="ChEBI" id="CHEBI:82795"/>
        <dbReference type="EC" id="3.1.1.61"/>
    </reaction>
</comment>
<evidence type="ECO:0000256" key="5">
    <source>
        <dbReference type="PROSITE-ProRule" id="PRU00169"/>
    </source>
</evidence>
<gene>
    <name evidence="3" type="primary">cheB</name>
    <name evidence="8" type="ORF">SAMN04488029_1280</name>
</gene>
<dbReference type="GO" id="GO:0006935">
    <property type="term" value="P:chemotaxis"/>
    <property type="evidence" value="ECO:0007669"/>
    <property type="project" value="UniProtKB-UniRule"/>
</dbReference>
<proteinExistence type="inferred from homology"/>
<sequence length="341" mass="36631">MKDTRVLIADDSGFMRLLISDILSENEGMQVVGAAVDGKDAVNKVKELKPDVLLLDMNMGEYDGIYAVKHIMKECPLPILILSSVGNTNLQPIFDALQEGAVDYLNKPSRGNAKMRLIETELIQKIRSVTRAKPMAVKPNSKNTNQHTFDEKSKYDLVVIGASTGGPSALEEIIVSLPSNLNVPVVIGQHMPTNFIAPFVKRLNKLSPLNVLVGAKGMELTAGHVIIAPGSGNMVLIEKGKKSKIAFTDEQFKEYNNPSINSIMLSAAKVHGARTLGVILTGMGKDGVEGMKAIKAAGGYTIAQNEKSSIIYGMPKAAVQCGAIDKSIDIKEIGSFIVNSL</sequence>
<dbReference type="InterPro" id="IPR035909">
    <property type="entry name" value="CheB_C"/>
</dbReference>
<protein>
    <recommendedName>
        <fullName evidence="3">Protein-glutamate methylesterase/protein-glutamine glutaminase</fullName>
        <ecNumber evidence="3">3.1.1.61</ecNumber>
        <ecNumber evidence="3">3.5.1.44</ecNumber>
    </recommendedName>
</protein>
<evidence type="ECO:0000259" key="7">
    <source>
        <dbReference type="PROSITE" id="PS50122"/>
    </source>
</evidence>
<feature type="active site" evidence="3 4">
    <location>
        <position position="163"/>
    </location>
</feature>
<dbReference type="Proteomes" id="UP000192472">
    <property type="component" value="Unassembled WGS sequence"/>
</dbReference>
<keyword evidence="3 5" id="KW-0597">Phosphoprotein</keyword>
<dbReference type="NCBIfam" id="NF001965">
    <property type="entry name" value="PRK00742.1"/>
    <property type="match status" value="1"/>
</dbReference>
<comment type="subcellular location">
    <subcellularLocation>
        <location evidence="3">Cytoplasm</location>
    </subcellularLocation>
</comment>
<dbReference type="PROSITE" id="PS50122">
    <property type="entry name" value="CHEB"/>
    <property type="match status" value="1"/>
</dbReference>
<dbReference type="PANTHER" id="PTHR42872">
    <property type="entry name" value="PROTEIN-GLUTAMATE METHYLESTERASE/PROTEIN-GLUTAMINE GLUTAMINASE"/>
    <property type="match status" value="1"/>
</dbReference>
<keyword evidence="1 3" id="KW-0378">Hydrolase</keyword>
<keyword evidence="9" id="KW-1185">Reference proteome</keyword>
<dbReference type="Pfam" id="PF00072">
    <property type="entry name" value="Response_reg"/>
    <property type="match status" value="1"/>
</dbReference>
<dbReference type="PANTHER" id="PTHR42872:SF3">
    <property type="entry name" value="PROTEIN-GLUTAMATE METHYLESTERASE_PROTEIN-GLUTAMINE GLUTAMINASE 1"/>
    <property type="match status" value="1"/>
</dbReference>
<feature type="active site" evidence="3 4">
    <location>
        <position position="190"/>
    </location>
</feature>
<dbReference type="Gene3D" id="3.40.50.2300">
    <property type="match status" value="1"/>
</dbReference>
<dbReference type="InterPro" id="IPR011006">
    <property type="entry name" value="CheY-like_superfamily"/>
</dbReference>
<dbReference type="InterPro" id="IPR008248">
    <property type="entry name" value="CheB-like"/>
</dbReference>
<dbReference type="CDD" id="cd16432">
    <property type="entry name" value="CheB_Rec"/>
    <property type="match status" value="1"/>
</dbReference>
<reference evidence="8 9" key="1">
    <citation type="submission" date="2017-04" db="EMBL/GenBank/DDBJ databases">
        <authorList>
            <person name="Afonso C.L."/>
            <person name="Miller P.J."/>
            <person name="Scott M.A."/>
            <person name="Spackman E."/>
            <person name="Goraichik I."/>
            <person name="Dimitrov K.M."/>
            <person name="Suarez D.L."/>
            <person name="Swayne D.E."/>
        </authorList>
    </citation>
    <scope>NUCLEOTIDE SEQUENCE [LARGE SCALE GENOMIC DNA]</scope>
    <source>
        <strain evidence="8 9">DSM 26133</strain>
    </source>
</reference>
<organism evidence="8 9">
    <name type="scientific">Reichenbachiella faecimaris</name>
    <dbReference type="NCBI Taxonomy" id="692418"/>
    <lineage>
        <taxon>Bacteria</taxon>
        <taxon>Pseudomonadati</taxon>
        <taxon>Bacteroidota</taxon>
        <taxon>Cytophagia</taxon>
        <taxon>Cytophagales</taxon>
        <taxon>Reichenbachiellaceae</taxon>
        <taxon>Reichenbachiella</taxon>
    </lineage>
</organism>
<dbReference type="EMBL" id="FWYF01000001">
    <property type="protein sequence ID" value="SMD32920.1"/>
    <property type="molecule type" value="Genomic_DNA"/>
</dbReference>
<comment type="similarity">
    <text evidence="3">Belongs to the CheB family.</text>
</comment>
<dbReference type="PIRSF" id="PIRSF000876">
    <property type="entry name" value="RR_chemtxs_CheB"/>
    <property type="match status" value="1"/>
</dbReference>
<comment type="function">
    <text evidence="3">Involved in chemotaxis. Part of a chemotaxis signal transduction system that modulates chemotaxis in response to various stimuli. Catalyzes the demethylation of specific methylglutamate residues introduced into the chemoreceptors (methyl-accepting chemotaxis proteins or MCP) by CheR. Also mediates the irreversible deamidation of specific glutamine residues to glutamic acid.</text>
</comment>
<name>A0A1W2G8A7_REIFA</name>
<dbReference type="InterPro" id="IPR001789">
    <property type="entry name" value="Sig_transdc_resp-reg_receiver"/>
</dbReference>
<evidence type="ECO:0000256" key="2">
    <source>
        <dbReference type="ARBA" id="ARBA00048267"/>
    </source>
</evidence>
<comment type="domain">
    <text evidence="3">Contains a C-terminal catalytic domain, and an N-terminal region which modulates catalytic activity.</text>
</comment>
<feature type="domain" description="Response regulatory" evidence="6">
    <location>
        <begin position="5"/>
        <end position="122"/>
    </location>
</feature>
<dbReference type="EC" id="3.1.1.61" evidence="3"/>
<comment type="catalytic activity">
    <reaction evidence="3">
        <text>L-glutaminyl-[protein] + H2O = L-glutamyl-[protein] + NH4(+)</text>
        <dbReference type="Rhea" id="RHEA:16441"/>
        <dbReference type="Rhea" id="RHEA-COMP:10207"/>
        <dbReference type="Rhea" id="RHEA-COMP:10208"/>
        <dbReference type="ChEBI" id="CHEBI:15377"/>
        <dbReference type="ChEBI" id="CHEBI:28938"/>
        <dbReference type="ChEBI" id="CHEBI:29973"/>
        <dbReference type="ChEBI" id="CHEBI:30011"/>
        <dbReference type="EC" id="3.5.1.44"/>
    </reaction>
</comment>